<comment type="caution">
    <text evidence="1">The sequence shown here is derived from an EMBL/GenBank/DDBJ whole genome shotgun (WGS) entry which is preliminary data.</text>
</comment>
<dbReference type="InterPro" id="IPR050583">
    <property type="entry name" value="Mycobacterial_A85_antigen"/>
</dbReference>
<dbReference type="PANTHER" id="PTHR48098">
    <property type="entry name" value="ENTEROCHELIN ESTERASE-RELATED"/>
    <property type="match status" value="1"/>
</dbReference>
<evidence type="ECO:0000313" key="1">
    <source>
        <dbReference type="EMBL" id="OEH84906.1"/>
    </source>
</evidence>
<dbReference type="PANTHER" id="PTHR48098:SF3">
    <property type="entry name" value="IRON(III) ENTEROBACTIN ESTERASE"/>
    <property type="match status" value="1"/>
</dbReference>
<reference evidence="1 2" key="1">
    <citation type="submission" date="2016-09" db="EMBL/GenBank/DDBJ databases">
        <title>Desulfuribacillus arsenicus sp. nov., an obligately anaerobic, dissimilatory arsenic- and antimonate-reducing bacterium isolated from anoxic sediments.</title>
        <authorList>
            <person name="Abin C.A."/>
            <person name="Hollibaugh J.T."/>
        </authorList>
    </citation>
    <scope>NUCLEOTIDE SEQUENCE [LARGE SCALE GENOMIC DNA]</scope>
    <source>
        <strain evidence="1 2">MLFW-2</strain>
    </source>
</reference>
<dbReference type="SUPFAM" id="SSF53474">
    <property type="entry name" value="alpha/beta-Hydrolases"/>
    <property type="match status" value="1"/>
</dbReference>
<organism evidence="1 2">
    <name type="scientific">Desulfuribacillus stibiiarsenatis</name>
    <dbReference type="NCBI Taxonomy" id="1390249"/>
    <lineage>
        <taxon>Bacteria</taxon>
        <taxon>Bacillati</taxon>
        <taxon>Bacillota</taxon>
        <taxon>Desulfuribacillia</taxon>
        <taxon>Desulfuribacillales</taxon>
        <taxon>Desulfuribacillaceae</taxon>
        <taxon>Desulfuribacillus</taxon>
    </lineage>
</organism>
<dbReference type="OrthoDB" id="9775130at2"/>
<sequence>MNVEYHKLYSHSLGQDMEFKVYGHAGKPVIVFPSSGGRFYEYEDFGMVEACKDFINAGAIQIFAVDSVDSQSWLNESIDPTQRAIRHNDYDVYITKEFVPYVRAKNSFAGKLLATGCSMGGYHSANFFFRHPDIFDTLIALSGVYKLNFAVGDYMDENVYFNSPLAYLPNLNDPHYLKQYSESCIVIAAGQGKWEEEILEDTYALKSILEAKNIFAWVDIWGYDVDHDWPWWRKMMPYFLNHSKLHCKTIL</sequence>
<accession>A0A1E5L485</accession>
<dbReference type="Pfam" id="PF00756">
    <property type="entry name" value="Esterase"/>
    <property type="match status" value="1"/>
</dbReference>
<proteinExistence type="predicted"/>
<dbReference type="AlphaFoldDB" id="A0A1E5L485"/>
<gene>
    <name evidence="1" type="ORF">BHU72_06855</name>
</gene>
<keyword evidence="2" id="KW-1185">Reference proteome</keyword>
<dbReference type="EMBL" id="MJAT01000035">
    <property type="protein sequence ID" value="OEH84906.1"/>
    <property type="molecule type" value="Genomic_DNA"/>
</dbReference>
<dbReference type="Gene3D" id="3.40.50.1820">
    <property type="entry name" value="alpha/beta hydrolase"/>
    <property type="match status" value="1"/>
</dbReference>
<protein>
    <submittedName>
        <fullName evidence="1">Transposase</fullName>
    </submittedName>
</protein>
<name>A0A1E5L485_9FIRM</name>
<dbReference type="Proteomes" id="UP000095255">
    <property type="component" value="Unassembled WGS sequence"/>
</dbReference>
<dbReference type="InterPro" id="IPR029058">
    <property type="entry name" value="AB_hydrolase_fold"/>
</dbReference>
<dbReference type="InterPro" id="IPR000801">
    <property type="entry name" value="Esterase-like"/>
</dbReference>
<dbReference type="RefSeq" id="WP_069702641.1">
    <property type="nucleotide sequence ID" value="NZ_MJAT01000035.1"/>
</dbReference>
<evidence type="ECO:0000313" key="2">
    <source>
        <dbReference type="Proteomes" id="UP000095255"/>
    </source>
</evidence>
<dbReference type="STRING" id="1390249.BHU72_06855"/>